<dbReference type="Pfam" id="PF02311">
    <property type="entry name" value="AraC_binding"/>
    <property type="match status" value="1"/>
</dbReference>
<accession>A0ABW8TMV0</accession>
<protein>
    <submittedName>
        <fullName evidence="5">AraC family transcriptional regulator</fullName>
    </submittedName>
</protein>
<dbReference type="Pfam" id="PF12833">
    <property type="entry name" value="HTH_18"/>
    <property type="match status" value="1"/>
</dbReference>
<comment type="caution">
    <text evidence="5">The sequence shown here is derived from an EMBL/GenBank/DDBJ whole genome shotgun (WGS) entry which is preliminary data.</text>
</comment>
<dbReference type="PANTHER" id="PTHR43280">
    <property type="entry name" value="ARAC-FAMILY TRANSCRIPTIONAL REGULATOR"/>
    <property type="match status" value="1"/>
</dbReference>
<keyword evidence="2" id="KW-0238">DNA-binding</keyword>
<reference evidence="5 6" key="1">
    <citation type="submission" date="2024-11" db="EMBL/GenBank/DDBJ databases">
        <authorList>
            <person name="Heng Y.C."/>
            <person name="Lim A.C.H."/>
            <person name="Lee J.K.Y."/>
            <person name="Kittelmann S."/>
        </authorList>
    </citation>
    <scope>NUCLEOTIDE SEQUENCE [LARGE SCALE GENOMIC DNA]</scope>
    <source>
        <strain evidence="5 6">WILCCON 0114</strain>
    </source>
</reference>
<dbReference type="SMART" id="SM00342">
    <property type="entry name" value="HTH_ARAC"/>
    <property type="match status" value="1"/>
</dbReference>
<sequence length="276" mass="32487">MKISNLTFYIHYCNKRDITDSDRLLKTISRQINHHELMLVTGGGAHVTIGNKKYKVKKGELLYLRPETFHCIKPDLEDPLKFISVHFSFTNVEFDNNKWRIEAEKDDLPLQDVQALDNYYSVKSLMKGMLEVWFEKFPEYEFVSKIMLQQILFKIFRNIEAKSPNYSNSLKVKEVIKFMTENIEKKITLSELSQLVNLSPTYLAKIFKKTTGYSIIEFFNKMKIDKAKELIIEGDKKVKEVAKTLGYKDEFYFSRIFKKIEGVSPKEFYGKNVHEV</sequence>
<dbReference type="SUPFAM" id="SSF51215">
    <property type="entry name" value="Regulatory protein AraC"/>
    <property type="match status" value="1"/>
</dbReference>
<name>A0ABW8TMV0_9CLOT</name>
<evidence type="ECO:0000256" key="2">
    <source>
        <dbReference type="ARBA" id="ARBA00023125"/>
    </source>
</evidence>
<evidence type="ECO:0000259" key="4">
    <source>
        <dbReference type="PROSITE" id="PS01124"/>
    </source>
</evidence>
<keyword evidence="3" id="KW-0804">Transcription</keyword>
<dbReference type="PANTHER" id="PTHR43280:SF2">
    <property type="entry name" value="HTH-TYPE TRANSCRIPTIONAL REGULATOR EXSA"/>
    <property type="match status" value="1"/>
</dbReference>
<dbReference type="RefSeq" id="WP_406789860.1">
    <property type="nucleotide sequence ID" value="NZ_JBJIAA010000028.1"/>
</dbReference>
<evidence type="ECO:0000256" key="3">
    <source>
        <dbReference type="ARBA" id="ARBA00023163"/>
    </source>
</evidence>
<dbReference type="InterPro" id="IPR018060">
    <property type="entry name" value="HTH_AraC"/>
</dbReference>
<dbReference type="PROSITE" id="PS01124">
    <property type="entry name" value="HTH_ARAC_FAMILY_2"/>
    <property type="match status" value="1"/>
</dbReference>
<proteinExistence type="predicted"/>
<gene>
    <name evidence="5" type="ORF">ACJDT4_22560</name>
</gene>
<dbReference type="PRINTS" id="PR00032">
    <property type="entry name" value="HTHARAC"/>
</dbReference>
<dbReference type="InterPro" id="IPR014710">
    <property type="entry name" value="RmlC-like_jellyroll"/>
</dbReference>
<dbReference type="SUPFAM" id="SSF46689">
    <property type="entry name" value="Homeodomain-like"/>
    <property type="match status" value="2"/>
</dbReference>
<dbReference type="Gene3D" id="1.10.10.60">
    <property type="entry name" value="Homeodomain-like"/>
    <property type="match status" value="2"/>
</dbReference>
<dbReference type="EMBL" id="JBJIAA010000028">
    <property type="protein sequence ID" value="MFL0253192.1"/>
    <property type="molecule type" value="Genomic_DNA"/>
</dbReference>
<organism evidence="5 6">
    <name type="scientific">Clostridium neuense</name>
    <dbReference type="NCBI Taxonomy" id="1728934"/>
    <lineage>
        <taxon>Bacteria</taxon>
        <taxon>Bacillati</taxon>
        <taxon>Bacillota</taxon>
        <taxon>Clostridia</taxon>
        <taxon>Eubacteriales</taxon>
        <taxon>Clostridiaceae</taxon>
        <taxon>Clostridium</taxon>
    </lineage>
</organism>
<evidence type="ECO:0000313" key="6">
    <source>
        <dbReference type="Proteomes" id="UP001623592"/>
    </source>
</evidence>
<dbReference type="Proteomes" id="UP001623592">
    <property type="component" value="Unassembled WGS sequence"/>
</dbReference>
<dbReference type="InterPro" id="IPR037923">
    <property type="entry name" value="HTH-like"/>
</dbReference>
<keyword evidence="1" id="KW-0805">Transcription regulation</keyword>
<evidence type="ECO:0000256" key="1">
    <source>
        <dbReference type="ARBA" id="ARBA00023015"/>
    </source>
</evidence>
<dbReference type="InterPro" id="IPR003313">
    <property type="entry name" value="AraC-bd"/>
</dbReference>
<dbReference type="InterPro" id="IPR009057">
    <property type="entry name" value="Homeodomain-like_sf"/>
</dbReference>
<feature type="domain" description="HTH araC/xylS-type" evidence="4">
    <location>
        <begin position="173"/>
        <end position="271"/>
    </location>
</feature>
<dbReference type="InterPro" id="IPR020449">
    <property type="entry name" value="Tscrpt_reg_AraC-type_HTH"/>
</dbReference>
<evidence type="ECO:0000313" key="5">
    <source>
        <dbReference type="EMBL" id="MFL0253192.1"/>
    </source>
</evidence>
<dbReference type="Gene3D" id="2.60.120.10">
    <property type="entry name" value="Jelly Rolls"/>
    <property type="match status" value="1"/>
</dbReference>
<keyword evidence="6" id="KW-1185">Reference proteome</keyword>